<dbReference type="RefSeq" id="WP_122014456.1">
    <property type="nucleotide sequence ID" value="NZ_CP033169.1"/>
</dbReference>
<dbReference type="AlphaFoldDB" id="A0A3G2R4D2"/>
<dbReference type="KEGG" id="bacg:D2962_05955"/>
<name>A0A3G2R4D2_9FIRM</name>
<organism evidence="2 3">
    <name type="scientific">Biomaibacter acetigenes</name>
    <dbReference type="NCBI Taxonomy" id="2316383"/>
    <lineage>
        <taxon>Bacteria</taxon>
        <taxon>Bacillati</taxon>
        <taxon>Bacillota</taxon>
        <taxon>Clostridia</taxon>
        <taxon>Thermosediminibacterales</taxon>
        <taxon>Tepidanaerobacteraceae</taxon>
        <taxon>Biomaibacter</taxon>
    </lineage>
</organism>
<keyword evidence="3" id="KW-1185">Reference proteome</keyword>
<reference evidence="2 3" key="1">
    <citation type="submission" date="2018-10" db="EMBL/GenBank/DDBJ databases">
        <authorList>
            <person name="Zhang X."/>
        </authorList>
    </citation>
    <scope>NUCLEOTIDE SEQUENCE [LARGE SCALE GENOMIC DNA]</scope>
    <source>
        <strain evidence="2 3">SK-G1</strain>
    </source>
</reference>
<protein>
    <submittedName>
        <fullName evidence="2">Uncharacterized protein</fullName>
    </submittedName>
</protein>
<evidence type="ECO:0000313" key="2">
    <source>
        <dbReference type="EMBL" id="AYO30221.1"/>
    </source>
</evidence>
<feature type="coiled-coil region" evidence="1">
    <location>
        <begin position="83"/>
        <end position="110"/>
    </location>
</feature>
<proteinExistence type="predicted"/>
<accession>A0A3G2R4D2</accession>
<evidence type="ECO:0000313" key="3">
    <source>
        <dbReference type="Proteomes" id="UP000280960"/>
    </source>
</evidence>
<evidence type="ECO:0000256" key="1">
    <source>
        <dbReference type="SAM" id="Coils"/>
    </source>
</evidence>
<keyword evidence="1" id="KW-0175">Coiled coil</keyword>
<sequence length="166" mass="20041">MKQRQITKNQFEKFLKANNLTIKIIPVWEGATDRYKMEVYYKGHLIADGNEFYKKEPNYTWAYEYIMDLTGSYEWEKYVDVERFKTIEEIEEIEEDMRRMEEIKVNLTKDEVLNLLTAAQCLSERKQKTLKLYQDINLSENFQNSTIEEIKLLDSAYKKLFQALLY</sequence>
<dbReference type="Proteomes" id="UP000280960">
    <property type="component" value="Chromosome"/>
</dbReference>
<gene>
    <name evidence="2" type="ORF">D2962_05955</name>
</gene>
<dbReference type="EMBL" id="CP033169">
    <property type="protein sequence ID" value="AYO30221.1"/>
    <property type="molecule type" value="Genomic_DNA"/>
</dbReference>